<feature type="domain" description="Glycosyltransferase subfamily 4-like N-terminal" evidence="4">
    <location>
        <begin position="24"/>
        <end position="196"/>
    </location>
</feature>
<evidence type="ECO:0000256" key="1">
    <source>
        <dbReference type="ARBA" id="ARBA00022676"/>
    </source>
</evidence>
<gene>
    <name evidence="5" type="ORF">SAMN06296378_0448</name>
</gene>
<dbReference type="AlphaFoldDB" id="A0A2C8YQC7"/>
<dbReference type="Pfam" id="PF13579">
    <property type="entry name" value="Glyco_trans_4_4"/>
    <property type="match status" value="1"/>
</dbReference>
<dbReference type="Proteomes" id="UP000219440">
    <property type="component" value="Unassembled WGS sequence"/>
</dbReference>
<evidence type="ECO:0000259" key="4">
    <source>
        <dbReference type="Pfam" id="PF13579"/>
    </source>
</evidence>
<dbReference type="GO" id="GO:0016757">
    <property type="term" value="F:glycosyltransferase activity"/>
    <property type="evidence" value="ECO:0007669"/>
    <property type="project" value="UniProtKB-KW"/>
</dbReference>
<protein>
    <submittedName>
        <fullName evidence="5">Glycosyltransferase involved in cell wall bisynthesis</fullName>
    </submittedName>
</protein>
<dbReference type="PANTHER" id="PTHR12526:SF624">
    <property type="entry name" value="BLR6297 PROTEIN"/>
    <property type="match status" value="1"/>
</dbReference>
<reference evidence="5 6" key="1">
    <citation type="submission" date="2017-09" db="EMBL/GenBank/DDBJ databases">
        <authorList>
            <person name="Ehlers B."/>
            <person name="Leendertz F.H."/>
        </authorList>
    </citation>
    <scope>NUCLEOTIDE SEQUENCE [LARGE SCALE GENOMIC DNA]</scope>
    <source>
        <strain evidence="5 6">CGMCC 1.05381</strain>
    </source>
</reference>
<dbReference type="OrthoDB" id="509705at2"/>
<dbReference type="EMBL" id="OCST01000001">
    <property type="protein sequence ID" value="SOE52715.1"/>
    <property type="molecule type" value="Genomic_DNA"/>
</dbReference>
<accession>A0A2C8YQC7</accession>
<keyword evidence="6" id="KW-1185">Reference proteome</keyword>
<feature type="region of interest" description="Disordered" evidence="3">
    <location>
        <begin position="404"/>
        <end position="428"/>
    </location>
</feature>
<dbReference type="InterPro" id="IPR028098">
    <property type="entry name" value="Glyco_trans_4-like_N"/>
</dbReference>
<sequence>MRRADITPHVLIIVQNLPVPLDRRVWLECQALIARGYTVSVICPKGPGDPARQRIDGVDIYKYMPAPEARGLRGYVWEFAYSWVCTAWLSLAVWRRQPFEVIQACNPPDTFWLLALIWRSRGVRFIFDHHDLNPELFLSRFGAPKSIGQRLQYAGLKWLERRSFRTADRITSTNESYKAIAIRRGGRRPDHVTVVRSGPDTKQMRPIYPANPRPVDGINLAYLGIMGPQDGVDQVLLVMDELVHHRGLTQVSATLLGFGDCLEDLKRQSTALGLDDHVTFTGRVDRVAIAEHLSRTDIGLCPDLKTPLNDLSTMNKTMEYMAYGLPAVSFDLVETRVSGADTLLYVPSGDIGAFADAVEKLIADPVLRVQLGEKARERVSSQLDWRPQAEAYVGVFDLVSGFSQPGPAVPDDGTKPQSDAQGRRYVDLDDPAEFARFLRERRAQ</sequence>
<keyword evidence="2 5" id="KW-0808">Transferase</keyword>
<dbReference type="Pfam" id="PF13692">
    <property type="entry name" value="Glyco_trans_1_4"/>
    <property type="match status" value="1"/>
</dbReference>
<dbReference type="SUPFAM" id="SSF53756">
    <property type="entry name" value="UDP-Glycosyltransferase/glycogen phosphorylase"/>
    <property type="match status" value="1"/>
</dbReference>
<keyword evidence="1" id="KW-0328">Glycosyltransferase</keyword>
<dbReference type="CDD" id="cd03794">
    <property type="entry name" value="GT4_WbuB-like"/>
    <property type="match status" value="1"/>
</dbReference>
<proteinExistence type="predicted"/>
<evidence type="ECO:0000313" key="5">
    <source>
        <dbReference type="EMBL" id="SOE52715.1"/>
    </source>
</evidence>
<dbReference type="PANTHER" id="PTHR12526">
    <property type="entry name" value="GLYCOSYLTRANSFERASE"/>
    <property type="match status" value="1"/>
</dbReference>
<evidence type="ECO:0000256" key="2">
    <source>
        <dbReference type="ARBA" id="ARBA00022679"/>
    </source>
</evidence>
<dbReference type="Gene3D" id="3.40.50.2000">
    <property type="entry name" value="Glycogen Phosphorylase B"/>
    <property type="match status" value="2"/>
</dbReference>
<organism evidence="5 6">
    <name type="scientific">Salinibacterium xinjiangense</name>
    <dbReference type="NCBI Taxonomy" id="386302"/>
    <lineage>
        <taxon>Bacteria</taxon>
        <taxon>Bacillati</taxon>
        <taxon>Actinomycetota</taxon>
        <taxon>Actinomycetes</taxon>
        <taxon>Micrococcales</taxon>
        <taxon>Microbacteriaceae</taxon>
        <taxon>Salinibacterium</taxon>
    </lineage>
</organism>
<dbReference type="RefSeq" id="WP_097059584.1">
    <property type="nucleotide sequence ID" value="NZ_BMLC01000002.1"/>
</dbReference>
<evidence type="ECO:0000313" key="6">
    <source>
        <dbReference type="Proteomes" id="UP000219440"/>
    </source>
</evidence>
<evidence type="ECO:0000256" key="3">
    <source>
        <dbReference type="SAM" id="MobiDB-lite"/>
    </source>
</evidence>
<name>A0A2C8YQC7_9MICO</name>